<dbReference type="NCBIfam" id="TIGR00029">
    <property type="entry name" value="S20"/>
    <property type="match status" value="1"/>
</dbReference>
<organism evidence="10 11">
    <name type="scientific">Arcticibacterium luteifluviistationis</name>
    <dbReference type="NCBI Taxonomy" id="1784714"/>
    <lineage>
        <taxon>Bacteria</taxon>
        <taxon>Pseudomonadati</taxon>
        <taxon>Bacteroidota</taxon>
        <taxon>Cytophagia</taxon>
        <taxon>Cytophagales</taxon>
        <taxon>Leadbetterellaceae</taxon>
        <taxon>Arcticibacterium</taxon>
    </lineage>
</organism>
<dbReference type="HAMAP" id="MF_00500">
    <property type="entry name" value="Ribosomal_bS20"/>
    <property type="match status" value="1"/>
</dbReference>
<feature type="compositionally biased region" description="Basic residues" evidence="9">
    <location>
        <begin position="1"/>
        <end position="11"/>
    </location>
</feature>
<sequence length="85" mass="9480">MANHKSALKRIRSNESKTLRNKYQHKTTRTAVRKLRAATDAKEATEQLKVVSAMLDKLARKNVIHKNKAANIKSSLTKLVNGLAA</sequence>
<dbReference type="KEGG" id="als:DJ013_08385"/>
<gene>
    <name evidence="8" type="primary">rpsT</name>
    <name evidence="10" type="ORF">DJ013_08385</name>
</gene>
<dbReference type="OrthoDB" id="9808392at2"/>
<name>A0A2Z4GAA5_9BACT</name>
<protein>
    <recommendedName>
        <fullName evidence="7 8">Small ribosomal subunit protein bS20</fullName>
    </recommendedName>
</protein>
<evidence type="ECO:0000313" key="10">
    <source>
        <dbReference type="EMBL" id="AWV98189.1"/>
    </source>
</evidence>
<dbReference type="GO" id="GO:0070181">
    <property type="term" value="F:small ribosomal subunit rRNA binding"/>
    <property type="evidence" value="ECO:0007669"/>
    <property type="project" value="TreeGrafter"/>
</dbReference>
<dbReference type="PANTHER" id="PTHR33398:SF1">
    <property type="entry name" value="SMALL RIBOSOMAL SUBUNIT PROTEIN BS20C"/>
    <property type="match status" value="1"/>
</dbReference>
<dbReference type="PANTHER" id="PTHR33398">
    <property type="entry name" value="30S RIBOSOMAL PROTEIN S20"/>
    <property type="match status" value="1"/>
</dbReference>
<keyword evidence="11" id="KW-1185">Reference proteome</keyword>
<evidence type="ECO:0000256" key="5">
    <source>
        <dbReference type="ARBA" id="ARBA00022980"/>
    </source>
</evidence>
<dbReference type="InterPro" id="IPR036510">
    <property type="entry name" value="Ribosomal_bS20_sf"/>
</dbReference>
<evidence type="ECO:0000256" key="1">
    <source>
        <dbReference type="ARBA" id="ARBA00003134"/>
    </source>
</evidence>
<dbReference type="Pfam" id="PF01649">
    <property type="entry name" value="Ribosomal_S20p"/>
    <property type="match status" value="1"/>
</dbReference>
<evidence type="ECO:0000256" key="2">
    <source>
        <dbReference type="ARBA" id="ARBA00007634"/>
    </source>
</evidence>
<dbReference type="EMBL" id="CP029480">
    <property type="protein sequence ID" value="AWV98189.1"/>
    <property type="molecule type" value="Genomic_DNA"/>
</dbReference>
<evidence type="ECO:0000256" key="8">
    <source>
        <dbReference type="HAMAP-Rule" id="MF_00500"/>
    </source>
</evidence>
<comment type="function">
    <text evidence="1 8">Binds directly to 16S ribosomal RNA.</text>
</comment>
<evidence type="ECO:0000256" key="3">
    <source>
        <dbReference type="ARBA" id="ARBA00022730"/>
    </source>
</evidence>
<keyword evidence="5 8" id="KW-0689">Ribosomal protein</keyword>
<evidence type="ECO:0000256" key="7">
    <source>
        <dbReference type="ARBA" id="ARBA00035136"/>
    </source>
</evidence>
<keyword evidence="4 8" id="KW-0694">RNA-binding</keyword>
<feature type="compositionally biased region" description="Basic residues" evidence="9">
    <location>
        <begin position="19"/>
        <end position="32"/>
    </location>
</feature>
<dbReference type="SUPFAM" id="SSF46992">
    <property type="entry name" value="Ribosomal protein S20"/>
    <property type="match status" value="1"/>
</dbReference>
<dbReference type="GO" id="GO:0005829">
    <property type="term" value="C:cytosol"/>
    <property type="evidence" value="ECO:0007669"/>
    <property type="project" value="TreeGrafter"/>
</dbReference>
<feature type="region of interest" description="Disordered" evidence="9">
    <location>
        <begin position="1"/>
        <end position="32"/>
    </location>
</feature>
<dbReference type="GO" id="GO:0003735">
    <property type="term" value="F:structural constituent of ribosome"/>
    <property type="evidence" value="ECO:0007669"/>
    <property type="project" value="InterPro"/>
</dbReference>
<dbReference type="GO" id="GO:0015935">
    <property type="term" value="C:small ribosomal subunit"/>
    <property type="evidence" value="ECO:0007669"/>
    <property type="project" value="TreeGrafter"/>
</dbReference>
<evidence type="ECO:0000313" key="11">
    <source>
        <dbReference type="Proteomes" id="UP000249873"/>
    </source>
</evidence>
<comment type="similarity">
    <text evidence="2 8">Belongs to the bacterial ribosomal protein bS20 family.</text>
</comment>
<evidence type="ECO:0000256" key="6">
    <source>
        <dbReference type="ARBA" id="ARBA00023274"/>
    </source>
</evidence>
<dbReference type="AlphaFoldDB" id="A0A2Z4GAA5"/>
<keyword evidence="6 8" id="KW-0687">Ribonucleoprotein</keyword>
<dbReference type="GO" id="GO:0006412">
    <property type="term" value="P:translation"/>
    <property type="evidence" value="ECO:0007669"/>
    <property type="project" value="UniProtKB-UniRule"/>
</dbReference>
<dbReference type="InterPro" id="IPR002583">
    <property type="entry name" value="Ribosomal_bS20"/>
</dbReference>
<dbReference type="RefSeq" id="WP_111371296.1">
    <property type="nucleotide sequence ID" value="NZ_CP029480.1"/>
</dbReference>
<dbReference type="Gene3D" id="1.20.58.110">
    <property type="entry name" value="Ribosomal protein S20"/>
    <property type="match status" value="1"/>
</dbReference>
<reference evidence="10 11" key="1">
    <citation type="submission" date="2018-05" db="EMBL/GenBank/DDBJ databases">
        <title>Complete genome sequence of Arcticibacterium luteifluviistationis SM1504T, a cytophagaceae bacterium isolated from Arctic surface seawater.</title>
        <authorList>
            <person name="Li Y."/>
            <person name="Qin Q.-L."/>
        </authorList>
    </citation>
    <scope>NUCLEOTIDE SEQUENCE [LARGE SCALE GENOMIC DNA]</scope>
    <source>
        <strain evidence="10 11">SM1504</strain>
    </source>
</reference>
<evidence type="ECO:0000256" key="4">
    <source>
        <dbReference type="ARBA" id="ARBA00022884"/>
    </source>
</evidence>
<dbReference type="Proteomes" id="UP000249873">
    <property type="component" value="Chromosome"/>
</dbReference>
<keyword evidence="3 8" id="KW-0699">rRNA-binding</keyword>
<accession>A0A2Z4GAA5</accession>
<evidence type="ECO:0000256" key="9">
    <source>
        <dbReference type="SAM" id="MobiDB-lite"/>
    </source>
</evidence>
<proteinExistence type="inferred from homology"/>